<name>A0A858ZUX6_9BURK</name>
<evidence type="ECO:0000259" key="2">
    <source>
        <dbReference type="PROSITE" id="PS50943"/>
    </source>
</evidence>
<dbReference type="OMA" id="MELRTKS"/>
<proteinExistence type="predicted"/>
<dbReference type="AlphaFoldDB" id="A0A858ZUX6"/>
<dbReference type="CDD" id="cd00093">
    <property type="entry name" value="HTH_XRE"/>
    <property type="match status" value="1"/>
</dbReference>
<dbReference type="InterPro" id="IPR010982">
    <property type="entry name" value="Lambda_DNA-bd_dom_sf"/>
</dbReference>
<dbReference type="GO" id="GO:0003677">
    <property type="term" value="F:DNA binding"/>
    <property type="evidence" value="ECO:0007669"/>
    <property type="project" value="InterPro"/>
</dbReference>
<dbReference type="RefSeq" id="WP_013519571.1">
    <property type="nucleotide sequence ID" value="NZ_CP051298.1"/>
</dbReference>
<evidence type="ECO:0000313" key="4">
    <source>
        <dbReference type="Proteomes" id="UP000500755"/>
    </source>
</evidence>
<dbReference type="PROSITE" id="PS50943">
    <property type="entry name" value="HTH_CROC1"/>
    <property type="match status" value="1"/>
</dbReference>
<dbReference type="EMBL" id="CP051298">
    <property type="protein sequence ID" value="QKD44563.1"/>
    <property type="molecule type" value="Genomic_DNA"/>
</dbReference>
<accession>A0A858ZUX6</accession>
<dbReference type="Pfam" id="PF01381">
    <property type="entry name" value="HTH_3"/>
    <property type="match status" value="1"/>
</dbReference>
<sequence length="160" mass="18116">MTAFSESFRSEVARIARKENKEEMASLRKAATNQRAEIAALKRDIKALAGQVRSLAKALERVQVEAERQRPPQRSEGSPAQEQAPAKQGGRAFAFSHEALVAKRQAFHMTQKEMARLLHVSPLSVYKWETGRVTPREAQLVRVREVLKMGLREARRQIAE</sequence>
<reference evidence="3 4" key="1">
    <citation type="submission" date="2020-05" db="EMBL/GenBank/DDBJ databases">
        <title>Complete genome sequence of Alicycliphilus denitrificans DP3.</title>
        <authorList>
            <person name="Chen X."/>
        </authorList>
    </citation>
    <scope>NUCLEOTIDE SEQUENCE [LARGE SCALE GENOMIC DNA]</scope>
    <source>
        <strain evidence="3 4">DP3</strain>
    </source>
</reference>
<protein>
    <submittedName>
        <fullName evidence="3">Helix-turn-helix domain-containing protein</fullName>
    </submittedName>
</protein>
<dbReference type="InterPro" id="IPR001387">
    <property type="entry name" value="Cro/C1-type_HTH"/>
</dbReference>
<gene>
    <name evidence="3" type="ORF">HF896_13425</name>
</gene>
<feature type="domain" description="HTH cro/C1-type" evidence="2">
    <location>
        <begin position="100"/>
        <end position="154"/>
    </location>
</feature>
<evidence type="ECO:0000256" key="1">
    <source>
        <dbReference type="SAM" id="MobiDB-lite"/>
    </source>
</evidence>
<evidence type="ECO:0000313" key="3">
    <source>
        <dbReference type="EMBL" id="QKD44563.1"/>
    </source>
</evidence>
<dbReference type="SMART" id="SM00530">
    <property type="entry name" value="HTH_XRE"/>
    <property type="match status" value="1"/>
</dbReference>
<dbReference type="Proteomes" id="UP000500755">
    <property type="component" value="Chromosome"/>
</dbReference>
<dbReference type="SUPFAM" id="SSF47413">
    <property type="entry name" value="lambda repressor-like DNA-binding domains"/>
    <property type="match status" value="1"/>
</dbReference>
<dbReference type="Gene3D" id="1.10.260.40">
    <property type="entry name" value="lambda repressor-like DNA-binding domains"/>
    <property type="match status" value="1"/>
</dbReference>
<feature type="region of interest" description="Disordered" evidence="1">
    <location>
        <begin position="63"/>
        <end position="90"/>
    </location>
</feature>
<organism evidence="3 4">
    <name type="scientific">Alicycliphilus denitrificans</name>
    <dbReference type="NCBI Taxonomy" id="179636"/>
    <lineage>
        <taxon>Bacteria</taxon>
        <taxon>Pseudomonadati</taxon>
        <taxon>Pseudomonadota</taxon>
        <taxon>Betaproteobacteria</taxon>
        <taxon>Burkholderiales</taxon>
        <taxon>Comamonadaceae</taxon>
        <taxon>Alicycliphilus</taxon>
    </lineage>
</organism>